<comment type="similarity">
    <text evidence="8">Belongs to the nanos family.</text>
</comment>
<sequence>HIFKLLHFYLSCYRLTTSPIVMDSKENSFNIWTDYTGLSDTVREIRNRNIAAADSVISTSMRLDAEASVDELAERPSGFNTGGHDALQTATLHRAPAPEPPARPFPPARMFCSFCKNNGESVVIYGSHMLKNQAGDVVCPYLRQYVCPLCGATGDRAHTKRFCPRVDSWYQSVYIKNRC</sequence>
<keyword evidence="4 8" id="KW-0863">Zinc-finger</keyword>
<organism evidence="10 11">
    <name type="scientific">Fundulus heteroclitus</name>
    <name type="common">Killifish</name>
    <name type="synonym">Mummichog</name>
    <dbReference type="NCBI Taxonomy" id="8078"/>
    <lineage>
        <taxon>Eukaryota</taxon>
        <taxon>Metazoa</taxon>
        <taxon>Chordata</taxon>
        <taxon>Craniata</taxon>
        <taxon>Vertebrata</taxon>
        <taxon>Euteleostomi</taxon>
        <taxon>Actinopterygii</taxon>
        <taxon>Neopterygii</taxon>
        <taxon>Teleostei</taxon>
        <taxon>Neoteleostei</taxon>
        <taxon>Acanthomorphata</taxon>
        <taxon>Ovalentaria</taxon>
        <taxon>Atherinomorphae</taxon>
        <taxon>Cyprinodontiformes</taxon>
        <taxon>Fundulidae</taxon>
        <taxon>Fundulus</taxon>
    </lineage>
</organism>
<dbReference type="GO" id="GO:0003723">
    <property type="term" value="F:RNA binding"/>
    <property type="evidence" value="ECO:0007669"/>
    <property type="project" value="UniProtKB-UniRule"/>
</dbReference>
<reference evidence="10" key="1">
    <citation type="submission" date="2025-08" db="UniProtKB">
        <authorList>
            <consortium name="Ensembl"/>
        </authorList>
    </citation>
    <scope>IDENTIFICATION</scope>
</reference>
<dbReference type="PROSITE" id="PS51522">
    <property type="entry name" value="ZF_NANOS"/>
    <property type="match status" value="1"/>
</dbReference>
<protein>
    <recommendedName>
        <fullName evidence="9">Nanos-type domain-containing protein</fullName>
    </recommendedName>
</protein>
<keyword evidence="7 8" id="KW-0694">RNA-binding</keyword>
<dbReference type="InterPro" id="IPR038129">
    <property type="entry name" value="Nanos_sf"/>
</dbReference>
<dbReference type="InterPro" id="IPR024161">
    <property type="entry name" value="Znf_nanos-typ"/>
</dbReference>
<keyword evidence="2" id="KW-0963">Cytoplasm</keyword>
<evidence type="ECO:0000256" key="2">
    <source>
        <dbReference type="ARBA" id="ARBA00022490"/>
    </source>
</evidence>
<dbReference type="Proteomes" id="UP000265000">
    <property type="component" value="Unplaced"/>
</dbReference>
<feature type="domain" description="Nanos-type" evidence="9">
    <location>
        <begin position="111"/>
        <end position="165"/>
    </location>
</feature>
<dbReference type="GeneTree" id="ENSGT00950000183135"/>
<dbReference type="GO" id="GO:0048471">
    <property type="term" value="C:perinuclear region of cytoplasm"/>
    <property type="evidence" value="ECO:0007669"/>
    <property type="project" value="UniProtKB-SubCell"/>
</dbReference>
<dbReference type="STRING" id="8078.ENSFHEP00000015443"/>
<dbReference type="GO" id="GO:0060293">
    <property type="term" value="C:germ plasm"/>
    <property type="evidence" value="ECO:0007669"/>
    <property type="project" value="UniProtKB-ARBA"/>
</dbReference>
<evidence type="ECO:0000256" key="7">
    <source>
        <dbReference type="ARBA" id="ARBA00022884"/>
    </source>
</evidence>
<keyword evidence="3" id="KW-0479">Metal-binding</keyword>
<dbReference type="GO" id="GO:0006417">
    <property type="term" value="P:regulation of translation"/>
    <property type="evidence" value="ECO:0007669"/>
    <property type="project" value="UniProtKB-UniRule"/>
</dbReference>
<dbReference type="FunFam" id="4.10.60.30:FF:000001">
    <property type="entry name" value="nanos homolog 3"/>
    <property type="match status" value="1"/>
</dbReference>
<keyword evidence="6 8" id="KW-0810">Translation regulation</keyword>
<evidence type="ECO:0000256" key="1">
    <source>
        <dbReference type="ARBA" id="ARBA00004556"/>
    </source>
</evidence>
<dbReference type="Gene3D" id="4.10.60.30">
    <property type="entry name" value="Nanos, RNA-binding domain"/>
    <property type="match status" value="1"/>
</dbReference>
<keyword evidence="11" id="KW-1185">Reference proteome</keyword>
<dbReference type="Pfam" id="PF05741">
    <property type="entry name" value="zf-nanos"/>
    <property type="match status" value="1"/>
</dbReference>
<dbReference type="InterPro" id="IPR008705">
    <property type="entry name" value="Nanos/Xcar2"/>
</dbReference>
<dbReference type="Ensembl" id="ENSFHET00000023558.1">
    <property type="protein sequence ID" value="ENSFHEP00000015443.1"/>
    <property type="gene ID" value="ENSFHEG00000017084.1"/>
</dbReference>
<evidence type="ECO:0000259" key="9">
    <source>
        <dbReference type="PROSITE" id="PS51522"/>
    </source>
</evidence>
<keyword evidence="5" id="KW-0862">Zinc</keyword>
<dbReference type="GO" id="GO:0008270">
    <property type="term" value="F:zinc ion binding"/>
    <property type="evidence" value="ECO:0007669"/>
    <property type="project" value="UniProtKB-KW"/>
</dbReference>
<dbReference type="AlphaFoldDB" id="A0A3Q2PPE0"/>
<evidence type="ECO:0000313" key="10">
    <source>
        <dbReference type="Ensembl" id="ENSFHEP00000015443.1"/>
    </source>
</evidence>
<evidence type="ECO:0000256" key="4">
    <source>
        <dbReference type="ARBA" id="ARBA00022771"/>
    </source>
</evidence>
<evidence type="ECO:0000256" key="8">
    <source>
        <dbReference type="PROSITE-ProRule" id="PRU00855"/>
    </source>
</evidence>
<evidence type="ECO:0000256" key="6">
    <source>
        <dbReference type="ARBA" id="ARBA00022845"/>
    </source>
</evidence>
<comment type="subcellular location">
    <subcellularLocation>
        <location evidence="1">Cytoplasm</location>
        <location evidence="1">Perinuclear region</location>
    </subcellularLocation>
</comment>
<evidence type="ECO:0000313" key="11">
    <source>
        <dbReference type="Proteomes" id="UP000265000"/>
    </source>
</evidence>
<name>A0A3Q2PPE0_FUNHE</name>
<proteinExistence type="inferred from homology"/>
<dbReference type="PANTHER" id="PTHR12887">
    <property type="entry name" value="NANOS PROTEIN"/>
    <property type="match status" value="1"/>
</dbReference>
<evidence type="ECO:0000256" key="3">
    <source>
        <dbReference type="ARBA" id="ARBA00022723"/>
    </source>
</evidence>
<evidence type="ECO:0000256" key="5">
    <source>
        <dbReference type="ARBA" id="ARBA00022833"/>
    </source>
</evidence>
<accession>A0A3Q2PPE0</accession>
<reference evidence="10" key="2">
    <citation type="submission" date="2025-09" db="UniProtKB">
        <authorList>
            <consortium name="Ensembl"/>
        </authorList>
    </citation>
    <scope>IDENTIFICATION</scope>
</reference>